<dbReference type="RefSeq" id="WP_083683778.1">
    <property type="nucleotide sequence ID" value="NZ_CP016076.1"/>
</dbReference>
<keyword evidence="2 4" id="KW-0808">Transferase</keyword>
<evidence type="ECO:0000256" key="2">
    <source>
        <dbReference type="ARBA" id="ARBA00022679"/>
    </source>
</evidence>
<dbReference type="Pfam" id="PF03808">
    <property type="entry name" value="Glyco_tran_WecG"/>
    <property type="match status" value="1"/>
</dbReference>
<sequence length="302" mass="32768">MPSDIPTAPILGIPVARLTLDQARDEVGRLLDQPGPALLCYVNAHSANLAATEPAYHRVLRDADLVLNDGSGMAMAARWHGTPFPTNLNGTDFTPEVLRLAADRELSVFFLGGRDEVGVLAAARLADRIPGLRSAGSLPGYFSAADGPAVAARIKASGAGVLVVGMGNPRQELWLARHLPATGVRLGVAVGAFLDFASGRTSRAPSWMRRTGVEWLFRLCREPRRLFRRYVLGNPLFLVRVARERVRSARRPQDSLAPAREPMAPAPTHHVDVVRRTDERPVDPRSGRLPHAASGDGRREDL</sequence>
<dbReference type="GO" id="GO:0047244">
    <property type="term" value="F:N-acetylglucosaminyldiphosphoundecaprenol N-acetyl-beta-D-mannosaminyltransferase activity"/>
    <property type="evidence" value="ECO:0007669"/>
    <property type="project" value="UniProtKB-EC"/>
</dbReference>
<name>A0AAC9PUJ4_9PSEU</name>
<dbReference type="Proteomes" id="UP000185511">
    <property type="component" value="Chromosome"/>
</dbReference>
<accession>A0AAC9PUJ4</accession>
<organism evidence="4 5">
    <name type="scientific">Actinoalloteichus fjordicus</name>
    <dbReference type="NCBI Taxonomy" id="1612552"/>
    <lineage>
        <taxon>Bacteria</taxon>
        <taxon>Bacillati</taxon>
        <taxon>Actinomycetota</taxon>
        <taxon>Actinomycetes</taxon>
        <taxon>Pseudonocardiales</taxon>
        <taxon>Pseudonocardiaceae</taxon>
        <taxon>Actinoalloteichus</taxon>
    </lineage>
</organism>
<keyword evidence="1 4" id="KW-0328">Glycosyltransferase</keyword>
<dbReference type="PANTHER" id="PTHR34136">
    <property type="match status" value="1"/>
</dbReference>
<feature type="region of interest" description="Disordered" evidence="3">
    <location>
        <begin position="249"/>
        <end position="302"/>
    </location>
</feature>
<evidence type="ECO:0000256" key="3">
    <source>
        <dbReference type="SAM" id="MobiDB-lite"/>
    </source>
</evidence>
<dbReference type="EC" id="2.4.1.187" evidence="4"/>
<protein>
    <submittedName>
        <fullName evidence="4">Exopolysaccharide biosynthesis protein, WecB/TagA/CpsF family</fullName>
        <ecNumber evidence="4">2.4.1.187</ecNumber>
    </submittedName>
</protein>
<evidence type="ECO:0000313" key="4">
    <source>
        <dbReference type="EMBL" id="APU17749.1"/>
    </source>
</evidence>
<dbReference type="InterPro" id="IPR004629">
    <property type="entry name" value="WecG_TagA_CpsF"/>
</dbReference>
<dbReference type="EMBL" id="CP016076">
    <property type="protein sequence ID" value="APU17749.1"/>
    <property type="molecule type" value="Genomic_DNA"/>
</dbReference>
<gene>
    <name evidence="4" type="ORF">UA74_28765</name>
</gene>
<proteinExistence type="predicted"/>
<evidence type="ECO:0000313" key="5">
    <source>
        <dbReference type="Proteomes" id="UP000185511"/>
    </source>
</evidence>
<evidence type="ECO:0000256" key="1">
    <source>
        <dbReference type="ARBA" id="ARBA00022676"/>
    </source>
</evidence>
<dbReference type="CDD" id="cd06533">
    <property type="entry name" value="Glyco_transf_WecG_TagA"/>
    <property type="match status" value="1"/>
</dbReference>
<reference evidence="5" key="1">
    <citation type="submission" date="2016-06" db="EMBL/GenBank/DDBJ databases">
        <title>Complete genome sequence of Actinoalloteichus fjordicus DSM 46855 (=ADI127-17), type strain of the new species Actinoalloteichus fjordicus.</title>
        <authorList>
            <person name="Ruckert C."/>
            <person name="Nouioui I."/>
            <person name="Willmese J."/>
            <person name="van Wezel G."/>
            <person name="Klenk H.-P."/>
            <person name="Kalinowski J."/>
            <person name="Zotchev S.B."/>
        </authorList>
    </citation>
    <scope>NUCLEOTIDE SEQUENCE [LARGE SCALE GENOMIC DNA]</scope>
    <source>
        <strain evidence="5">ADI127-7</strain>
    </source>
</reference>
<dbReference type="KEGG" id="acad:UA74_28765"/>
<dbReference type="NCBIfam" id="TIGR00696">
    <property type="entry name" value="wecG_tagA_cpsF"/>
    <property type="match status" value="1"/>
</dbReference>
<keyword evidence="5" id="KW-1185">Reference proteome</keyword>
<dbReference type="PANTHER" id="PTHR34136:SF1">
    <property type="entry name" value="UDP-N-ACETYL-D-MANNOSAMINURONIC ACID TRANSFERASE"/>
    <property type="match status" value="1"/>
</dbReference>
<feature type="compositionally biased region" description="Basic and acidic residues" evidence="3">
    <location>
        <begin position="269"/>
        <end position="286"/>
    </location>
</feature>
<dbReference type="AlphaFoldDB" id="A0AAC9PUJ4"/>